<dbReference type="SUPFAM" id="SSF103473">
    <property type="entry name" value="MFS general substrate transporter"/>
    <property type="match status" value="1"/>
</dbReference>
<dbReference type="Proteomes" id="UP001172673">
    <property type="component" value="Unassembled WGS sequence"/>
</dbReference>
<dbReference type="GO" id="GO:0022857">
    <property type="term" value="F:transmembrane transporter activity"/>
    <property type="evidence" value="ECO:0007669"/>
    <property type="project" value="InterPro"/>
</dbReference>
<feature type="transmembrane region" description="Helical" evidence="7">
    <location>
        <begin position="102"/>
        <end position="125"/>
    </location>
</feature>
<keyword evidence="3 7" id="KW-1133">Transmembrane helix</keyword>
<dbReference type="CDD" id="cd17323">
    <property type="entry name" value="MFS_Tpo1_MDR_like"/>
    <property type="match status" value="1"/>
</dbReference>
<evidence type="ECO:0000256" key="2">
    <source>
        <dbReference type="ARBA" id="ARBA00022692"/>
    </source>
</evidence>
<feature type="transmembrane region" description="Helical" evidence="7">
    <location>
        <begin position="68"/>
        <end position="90"/>
    </location>
</feature>
<feature type="compositionally biased region" description="Low complexity" evidence="6">
    <location>
        <begin position="467"/>
        <end position="481"/>
    </location>
</feature>
<feature type="transmembrane region" description="Helical" evidence="7">
    <location>
        <begin position="131"/>
        <end position="151"/>
    </location>
</feature>
<proteinExistence type="predicted"/>
<dbReference type="CDD" id="cd12148">
    <property type="entry name" value="fungal_TF_MHR"/>
    <property type="match status" value="1"/>
</dbReference>
<feature type="transmembrane region" description="Helical" evidence="7">
    <location>
        <begin position="248"/>
        <end position="268"/>
    </location>
</feature>
<comment type="caution">
    <text evidence="9">The sequence shown here is derived from an EMBL/GenBank/DDBJ whole genome shotgun (WGS) entry which is preliminary data.</text>
</comment>
<feature type="transmembrane region" description="Helical" evidence="7">
    <location>
        <begin position="12"/>
        <end position="31"/>
    </location>
</feature>
<dbReference type="InterPro" id="IPR007219">
    <property type="entry name" value="XnlR_reg_dom"/>
</dbReference>
<evidence type="ECO:0000256" key="6">
    <source>
        <dbReference type="SAM" id="MobiDB-lite"/>
    </source>
</evidence>
<evidence type="ECO:0000256" key="4">
    <source>
        <dbReference type="ARBA" id="ARBA00023136"/>
    </source>
</evidence>
<feature type="transmembrane region" description="Helical" evidence="7">
    <location>
        <begin position="43"/>
        <end position="62"/>
    </location>
</feature>
<dbReference type="AlphaFoldDB" id="A0AA39CI98"/>
<dbReference type="PANTHER" id="PTHR23502">
    <property type="entry name" value="MAJOR FACILITATOR SUPERFAMILY"/>
    <property type="match status" value="1"/>
</dbReference>
<feature type="transmembrane region" description="Helical" evidence="7">
    <location>
        <begin position="289"/>
        <end position="308"/>
    </location>
</feature>
<evidence type="ECO:0000256" key="5">
    <source>
        <dbReference type="ARBA" id="ARBA00023242"/>
    </source>
</evidence>
<dbReference type="FunFam" id="1.20.1250.20:FF:000011">
    <property type="entry name" value="MFS multidrug transporter, putative"/>
    <property type="match status" value="1"/>
</dbReference>
<dbReference type="EMBL" id="JAPDRK010000009">
    <property type="protein sequence ID" value="KAJ9609089.1"/>
    <property type="molecule type" value="Genomic_DNA"/>
</dbReference>
<keyword evidence="10" id="KW-1185">Reference proteome</keyword>
<feature type="transmembrane region" description="Helical" evidence="7">
    <location>
        <begin position="382"/>
        <end position="401"/>
    </location>
</feature>
<dbReference type="Pfam" id="PF04082">
    <property type="entry name" value="Fungal_trans"/>
    <property type="match status" value="1"/>
</dbReference>
<gene>
    <name evidence="9" type="ORF">H2200_006860</name>
</gene>
<dbReference type="GO" id="GO:0008270">
    <property type="term" value="F:zinc ion binding"/>
    <property type="evidence" value="ECO:0007669"/>
    <property type="project" value="InterPro"/>
</dbReference>
<feature type="region of interest" description="Disordered" evidence="6">
    <location>
        <begin position="463"/>
        <end position="509"/>
    </location>
</feature>
<comment type="subcellular location">
    <subcellularLocation>
        <location evidence="1">Membrane</location>
        <topology evidence="1">Multi-pass membrane protein</topology>
    </subcellularLocation>
</comment>
<accession>A0AA39CI98</accession>
<dbReference type="GO" id="GO:0006351">
    <property type="term" value="P:DNA-templated transcription"/>
    <property type="evidence" value="ECO:0007669"/>
    <property type="project" value="InterPro"/>
</dbReference>
<sequence length="1100" mass="121814">MSEDFHNTSTILTTFSVSVYVLGYAIGPLFLSPLSEMYGRQIILNIATIHFVLWQIGCALAPNISALIVFRLLSGMGGSACLTLGGGAIADMFEKENRGKAMSIFTFGPLFGPVLGPVAGGFIAQQVGWRWVFWTLLIAAGSCTAVILILYRETNPTILIRRKTHRLGQQLSRTDLRSCYEVTSAARSPASIMIFALARPLRMLCRSPVIGPLAIYLALIYGCLYLLFTTVTLVFQKTYHWTPDLAGLSYLGLGLGTMCGQILFGLTSDRLLLKLVSRNNGVYQPEMRLSMCLLYACFVPVSFFWYGWSIQAQVHWILPIIGLWPFGFGMIGIFMSIQTYVVDAYPMFAASGIAAITVTRSFFGAFLPLVGPPVFDTLGYGWGNSLLGFITLALVPIPVLFQRGRSNAQEVIHATLARPPLMCQYAEPSRKRRKRVRAIEQFEALESRLSQMEACIATATGKPMAGSSRFAKSSGRSRSSSPVPQRGLKSAAVSAPSSTSKLALTRHATQDGEAEYQGYSADRSFLQRMREVGNWAGAEIHRKLRRSEGQLPRLFEPDYGLAATAYLPSKERSRTLIDAALDAYSLLPILHMPTFDSSWNIVYSIEPSHYSAEDYRFLPLLYAVLALGCLFNQSDGQRTSRDSAKAEGVRLFAASRCSIDLNHCTDETTLQAVVFLNLFLLEIARAGTCYSYLTHALTLTLRMGLHRSFPGSRDLIRSEVRRRVFWTTRLLTNYLAALTGMPILLDDNNVDQDQAGEVNDIYITKVEILPQPANEICQFSGMNAYIRLHNILRDVLKSIYPLRGISRNPGKEPVGYLVNTEKVTAIEEALRNWTETLPVGFRLGIDMSPRSLLRSQYLLAMSQLHVQVYLYRPFLHYLSKSSESKSGVISGIGFSSYAAACLKACQRIIRLAGEVCRLDLVQGCNVTFSHMVFTSIISLLYVLLGSSGWDEKEVAIVVEDIALGSRVLEIVSLYNEGMETGQKIVAAMIASLPKELADVRARLQKNGDVEVPSDPVDIAVATPAFCRTTHNEPLEFLEAQPFHLDNYGFSESTWNSMGMAPFPEWQAAFGTDRLNSTLGTGVEDVFNSIWPNDMDGLPFQ</sequence>
<feature type="transmembrane region" description="Helical" evidence="7">
    <location>
        <begin position="209"/>
        <end position="228"/>
    </location>
</feature>
<dbReference type="GO" id="GO:0003677">
    <property type="term" value="F:DNA binding"/>
    <property type="evidence" value="ECO:0007669"/>
    <property type="project" value="InterPro"/>
</dbReference>
<keyword evidence="4 7" id="KW-0472">Membrane</keyword>
<evidence type="ECO:0000313" key="10">
    <source>
        <dbReference type="Proteomes" id="UP001172673"/>
    </source>
</evidence>
<protein>
    <recommendedName>
        <fullName evidence="8">Major facilitator superfamily (MFS) profile domain-containing protein</fullName>
    </recommendedName>
</protein>
<dbReference type="PROSITE" id="PS50850">
    <property type="entry name" value="MFS"/>
    <property type="match status" value="1"/>
</dbReference>
<dbReference type="InterPro" id="IPR036259">
    <property type="entry name" value="MFS_trans_sf"/>
</dbReference>
<name>A0AA39CI98_9EURO</name>
<dbReference type="Gene3D" id="1.20.1250.20">
    <property type="entry name" value="MFS general substrate transporter like domains"/>
    <property type="match status" value="1"/>
</dbReference>
<evidence type="ECO:0000256" key="3">
    <source>
        <dbReference type="ARBA" id="ARBA00022989"/>
    </source>
</evidence>
<feature type="transmembrane region" description="Helical" evidence="7">
    <location>
        <begin position="314"/>
        <end position="335"/>
    </location>
</feature>
<evidence type="ECO:0000256" key="1">
    <source>
        <dbReference type="ARBA" id="ARBA00004141"/>
    </source>
</evidence>
<keyword evidence="2 7" id="KW-0812">Transmembrane</keyword>
<reference evidence="9" key="1">
    <citation type="submission" date="2022-10" db="EMBL/GenBank/DDBJ databases">
        <title>Culturing micro-colonial fungi from biological soil crusts in the Mojave desert and describing Neophaeococcomyces mojavensis, and introducing the new genera and species Taxawa tesnikishii.</title>
        <authorList>
            <person name="Kurbessoian T."/>
            <person name="Stajich J.E."/>
        </authorList>
    </citation>
    <scope>NUCLEOTIDE SEQUENCE</scope>
    <source>
        <strain evidence="9">TK_41</strain>
    </source>
</reference>
<dbReference type="Pfam" id="PF07690">
    <property type="entry name" value="MFS_1"/>
    <property type="match status" value="1"/>
</dbReference>
<dbReference type="PANTHER" id="PTHR23502:SF33">
    <property type="entry name" value="MAJOR FACILITATOR SUPERFAMILY (MFS) PROFILE DOMAIN-CONTAINING PROTEIN-RELATED"/>
    <property type="match status" value="1"/>
</dbReference>
<evidence type="ECO:0000256" key="7">
    <source>
        <dbReference type="SAM" id="Phobius"/>
    </source>
</evidence>
<dbReference type="GO" id="GO:0016020">
    <property type="term" value="C:membrane"/>
    <property type="evidence" value="ECO:0007669"/>
    <property type="project" value="UniProtKB-SubCell"/>
</dbReference>
<organism evidence="9 10">
    <name type="scientific">Cladophialophora chaetospira</name>
    <dbReference type="NCBI Taxonomy" id="386627"/>
    <lineage>
        <taxon>Eukaryota</taxon>
        <taxon>Fungi</taxon>
        <taxon>Dikarya</taxon>
        <taxon>Ascomycota</taxon>
        <taxon>Pezizomycotina</taxon>
        <taxon>Eurotiomycetes</taxon>
        <taxon>Chaetothyriomycetidae</taxon>
        <taxon>Chaetothyriales</taxon>
        <taxon>Herpotrichiellaceae</taxon>
        <taxon>Cladophialophora</taxon>
    </lineage>
</organism>
<feature type="domain" description="Major facilitator superfamily (MFS) profile" evidence="8">
    <location>
        <begin position="1"/>
        <end position="408"/>
    </location>
</feature>
<dbReference type="InterPro" id="IPR020846">
    <property type="entry name" value="MFS_dom"/>
</dbReference>
<dbReference type="InterPro" id="IPR011701">
    <property type="entry name" value="MFS"/>
</dbReference>
<keyword evidence="5" id="KW-0539">Nucleus</keyword>
<feature type="transmembrane region" description="Helical" evidence="7">
    <location>
        <begin position="347"/>
        <end position="370"/>
    </location>
</feature>
<evidence type="ECO:0000259" key="8">
    <source>
        <dbReference type="PROSITE" id="PS50850"/>
    </source>
</evidence>
<evidence type="ECO:0000313" key="9">
    <source>
        <dbReference type="EMBL" id="KAJ9609089.1"/>
    </source>
</evidence>